<gene>
    <name evidence="1" type="ORF">ID875_13360</name>
</gene>
<dbReference type="InterPro" id="IPR045428">
    <property type="entry name" value="EACC1"/>
</dbReference>
<accession>A0A927BLM5</accession>
<evidence type="ECO:0000313" key="1">
    <source>
        <dbReference type="EMBL" id="MBD2829062.1"/>
    </source>
</evidence>
<organism evidence="1">
    <name type="scientific">Streptomyces globisporus</name>
    <dbReference type="NCBI Taxonomy" id="1908"/>
    <lineage>
        <taxon>Bacteria</taxon>
        <taxon>Bacillati</taxon>
        <taxon>Actinomycetota</taxon>
        <taxon>Actinomycetes</taxon>
        <taxon>Kitasatosporales</taxon>
        <taxon>Streptomycetaceae</taxon>
        <taxon>Streptomyces</taxon>
    </lineage>
</organism>
<sequence length="142" mass="14566">MVGLTFHPIQMVGDIDDGGTGRSEVRGPGYAGGRTAVPAQLADVGSGSPKARTAVARIEPGTAPGAQGDVIDIISLVLGNGFAAASLMVSLASWRASRSQTSRITIELPDGRSIVISQNSTDTTALLDSLTDETENRDDSPS</sequence>
<reference evidence="1" key="1">
    <citation type="journal article" date="2020" name="PLoS ONE">
        <title>Isolation and characterization of Streptomyces bacteriophages and Streptomyces strains encoding biosynthetic arsenals: Streptomyces strains and phages for antibiotic discovery.</title>
        <authorList>
            <person name="Montano E.T."/>
            <person name="Nideffer J.F."/>
            <person name="Brumage L."/>
            <person name="Erb M."/>
            <person name="Derman A.I."/>
            <person name="Davis J.P."/>
            <person name="Estrada E."/>
            <person name="Fu S."/>
            <person name="Le D."/>
            <person name="Vuppala A."/>
            <person name="Tran C."/>
            <person name="Luterstein E."/>
            <person name="Lakkaraju S."/>
            <person name="Panchagnula S."/>
            <person name="Ren C."/>
            <person name="Doan J."/>
            <person name="Tran S."/>
            <person name="Soriano J."/>
            <person name="Fujita Y."/>
            <person name="Gutala P."/>
            <person name="Fujii Q."/>
            <person name="Lee M."/>
            <person name="Bui A."/>
            <person name="Villarreal C."/>
            <person name="Shing S.R."/>
            <person name="Kim S."/>
            <person name="Freeman D."/>
            <person name="Racha V."/>
            <person name="Ho A."/>
            <person name="Kumar P."/>
            <person name="Falah K."/>
            <person name="Dawson T."/>
            <person name="Enustun E."/>
            <person name="Prichard A."/>
            <person name="Gomez A."/>
            <person name="Khanna K."/>
            <person name="Trigg S."/>
            <person name="Fernandez L."/>
            <person name="Pogliano K."/>
            <person name="Pogliano J."/>
        </authorList>
    </citation>
    <scope>NUCLEOTIDE SEQUENCE</scope>
    <source>
        <strain evidence="1">QF2</strain>
    </source>
</reference>
<dbReference type="AlphaFoldDB" id="A0A927BLM5"/>
<name>A0A927BLM5_STRGL</name>
<comment type="caution">
    <text evidence="1">The sequence shown here is derived from an EMBL/GenBank/DDBJ whole genome shotgun (WGS) entry which is preliminary data.</text>
</comment>
<dbReference type="EMBL" id="JACWUS010000001">
    <property type="protein sequence ID" value="MBD2829062.1"/>
    <property type="molecule type" value="Genomic_DNA"/>
</dbReference>
<protein>
    <submittedName>
        <fullName evidence="1">Uncharacterized protein</fullName>
    </submittedName>
</protein>
<proteinExistence type="predicted"/>
<dbReference type="Pfam" id="PF19953">
    <property type="entry name" value="EACC1"/>
    <property type="match status" value="1"/>
</dbReference>